<dbReference type="InterPro" id="IPR001599">
    <property type="entry name" value="Macroglobln_a2"/>
</dbReference>
<evidence type="ECO:0000256" key="6">
    <source>
        <dbReference type="ARBA" id="ARBA00022900"/>
    </source>
</evidence>
<proteinExistence type="inferred from homology"/>
<dbReference type="SUPFAM" id="SSF81296">
    <property type="entry name" value="E set domains"/>
    <property type="match status" value="1"/>
</dbReference>
<evidence type="ECO:0000256" key="7">
    <source>
        <dbReference type="ARBA" id="ARBA00023157"/>
    </source>
</evidence>
<dbReference type="OrthoDB" id="9998011at2759"/>
<dbReference type="Gene3D" id="2.60.40.690">
    <property type="entry name" value="Alpha-macroglobulin, receptor-binding domain"/>
    <property type="match status" value="1"/>
</dbReference>
<dbReference type="Pfam" id="PF07678">
    <property type="entry name" value="TED_complement"/>
    <property type="match status" value="1"/>
</dbReference>
<dbReference type="GeneID" id="117350458"/>
<dbReference type="InterPro" id="IPR041555">
    <property type="entry name" value="MG3"/>
</dbReference>
<dbReference type="SMART" id="SM01360">
    <property type="entry name" value="A2M"/>
    <property type="match status" value="1"/>
</dbReference>
<keyword evidence="12" id="KW-1185">Reference proteome</keyword>
<evidence type="ECO:0000259" key="9">
    <source>
        <dbReference type="SMART" id="SM01359"/>
    </source>
</evidence>
<protein>
    <submittedName>
        <fullName evidence="13">Alpha-2-macroglobulin-like protein 1</fullName>
    </submittedName>
</protein>
<dbReference type="GO" id="GO:0004867">
    <property type="term" value="F:serine-type endopeptidase inhibitor activity"/>
    <property type="evidence" value="ECO:0007669"/>
    <property type="project" value="UniProtKB-KW"/>
</dbReference>
<keyword evidence="5" id="KW-0732">Signal</keyword>
<keyword evidence="4" id="KW-0646">Protease inhibitor</keyword>
<dbReference type="InterPro" id="IPR036595">
    <property type="entry name" value="A-macroglobulin_rcpt-bd_sf"/>
</dbReference>
<reference evidence="13" key="1">
    <citation type="submission" date="2025-08" db="UniProtKB">
        <authorList>
            <consortium name="RefSeq"/>
        </authorList>
    </citation>
    <scope>IDENTIFICATION</scope>
</reference>
<feature type="domain" description="Alpha-macroglobulin receptor-binding" evidence="11">
    <location>
        <begin position="1254"/>
        <end position="1340"/>
    </location>
</feature>
<dbReference type="SMART" id="SM01419">
    <property type="entry name" value="Thiol-ester_cl"/>
    <property type="match status" value="1"/>
</dbReference>
<dbReference type="Pfam" id="PF00207">
    <property type="entry name" value="A2M"/>
    <property type="match status" value="1"/>
</dbReference>
<evidence type="ECO:0000256" key="2">
    <source>
        <dbReference type="ARBA" id="ARBA00010952"/>
    </source>
</evidence>
<evidence type="ECO:0000313" key="13">
    <source>
        <dbReference type="RefSeq" id="XP_033780642.1"/>
    </source>
</evidence>
<dbReference type="Gene3D" id="2.60.40.10">
    <property type="entry name" value="Immunoglobulins"/>
    <property type="match status" value="2"/>
</dbReference>
<feature type="domain" description="Alpha-2-macroglobulin bait region" evidence="9">
    <location>
        <begin position="343"/>
        <end position="490"/>
    </location>
</feature>
<dbReference type="Pfam" id="PF17789">
    <property type="entry name" value="MG4"/>
    <property type="match status" value="1"/>
</dbReference>
<dbReference type="RefSeq" id="XP_033780642.1">
    <property type="nucleotide sequence ID" value="XM_033924751.1"/>
</dbReference>
<dbReference type="InterPro" id="IPR011625">
    <property type="entry name" value="A2M_N_BRD"/>
</dbReference>
<organism evidence="12 13">
    <name type="scientific">Geotrypetes seraphini</name>
    <name type="common">Gaboon caecilian</name>
    <name type="synonym">Caecilia seraphini</name>
    <dbReference type="NCBI Taxonomy" id="260995"/>
    <lineage>
        <taxon>Eukaryota</taxon>
        <taxon>Metazoa</taxon>
        <taxon>Chordata</taxon>
        <taxon>Craniata</taxon>
        <taxon>Vertebrata</taxon>
        <taxon>Euteleostomi</taxon>
        <taxon>Amphibia</taxon>
        <taxon>Gymnophiona</taxon>
        <taxon>Geotrypetes</taxon>
    </lineage>
</organism>
<dbReference type="SUPFAM" id="SSF48239">
    <property type="entry name" value="Terpenoid cyclases/Protein prenyltransferases"/>
    <property type="match status" value="1"/>
</dbReference>
<dbReference type="FunFam" id="2.60.40.1930:FF:000001">
    <property type="entry name" value="CD109 isoform 3"/>
    <property type="match status" value="1"/>
</dbReference>
<dbReference type="PANTHER" id="PTHR11412:SF182">
    <property type="entry name" value="ALPHA-2-MACROGLOBULIN-LIKE PROTEIN 1"/>
    <property type="match status" value="1"/>
</dbReference>
<dbReference type="InterPro" id="IPR041813">
    <property type="entry name" value="A2M_TED"/>
</dbReference>
<name>A0A6P8NW57_GEOSA</name>
<dbReference type="InterPro" id="IPR014756">
    <property type="entry name" value="Ig_E-set"/>
</dbReference>
<evidence type="ECO:0000256" key="8">
    <source>
        <dbReference type="ARBA" id="ARBA00023180"/>
    </source>
</evidence>
<dbReference type="Gene3D" id="2.60.40.1940">
    <property type="match status" value="1"/>
</dbReference>
<dbReference type="InParanoid" id="A0A6P8NW57"/>
<dbReference type="InterPro" id="IPR008930">
    <property type="entry name" value="Terpenoid_cyclase/PrenylTrfase"/>
</dbReference>
<dbReference type="InterPro" id="IPR013783">
    <property type="entry name" value="Ig-like_fold"/>
</dbReference>
<dbReference type="Pfam" id="PF07677">
    <property type="entry name" value="A2M_recep"/>
    <property type="match status" value="1"/>
</dbReference>
<evidence type="ECO:0000259" key="11">
    <source>
        <dbReference type="SMART" id="SM01361"/>
    </source>
</evidence>
<dbReference type="SMART" id="SM01359">
    <property type="entry name" value="A2M_N_2"/>
    <property type="match status" value="1"/>
</dbReference>
<dbReference type="InterPro" id="IPR050473">
    <property type="entry name" value="A2M/Complement_sys"/>
</dbReference>
<dbReference type="GO" id="GO:0005615">
    <property type="term" value="C:extracellular space"/>
    <property type="evidence" value="ECO:0007669"/>
    <property type="project" value="InterPro"/>
</dbReference>
<dbReference type="SUPFAM" id="SSF49410">
    <property type="entry name" value="Alpha-macroglobulin receptor domain"/>
    <property type="match status" value="1"/>
</dbReference>
<keyword evidence="3" id="KW-0964">Secreted</keyword>
<evidence type="ECO:0000256" key="1">
    <source>
        <dbReference type="ARBA" id="ARBA00004613"/>
    </source>
</evidence>
<dbReference type="PANTHER" id="PTHR11412">
    <property type="entry name" value="MACROGLOBULIN / COMPLEMENT"/>
    <property type="match status" value="1"/>
</dbReference>
<dbReference type="KEGG" id="gsh:117350458"/>
<dbReference type="Pfam" id="PF17791">
    <property type="entry name" value="MG3"/>
    <property type="match status" value="1"/>
</dbReference>
<feature type="domain" description="Alpha-2-macroglobulin" evidence="10">
    <location>
        <begin position="630"/>
        <end position="719"/>
    </location>
</feature>
<dbReference type="FunFam" id="1.50.10.20:FF:000001">
    <property type="entry name" value="CD109 isoform 1"/>
    <property type="match status" value="1"/>
</dbReference>
<dbReference type="Pfam" id="PF01835">
    <property type="entry name" value="MG2"/>
    <property type="match status" value="1"/>
</dbReference>
<dbReference type="Gene3D" id="2.20.130.20">
    <property type="match status" value="2"/>
</dbReference>
<evidence type="ECO:0000313" key="12">
    <source>
        <dbReference type="Proteomes" id="UP000515159"/>
    </source>
</evidence>
<dbReference type="InterPro" id="IPR040839">
    <property type="entry name" value="MG4"/>
</dbReference>
<sequence>MVLIQRSSNGTFVQTDKPIYKPGETVKVRIVTLSSTFMQINTQYPVVKLQDPNGNIIRQWLNVSPQQGIVDLSFVLPPDPPHGDYEITVNTNKAQAFFTVDEYVLPKYETTFEEPAQMIYALASSFQLKVCGMYTYGQPVMGSVQVSLCQRPYPYYYLNANENLHDICQNFTGQTDRSGCLSTTVSTGTYNFISYQYARSLDAAATFVEDGTGVVSKASSTFQFSFTAGTVTFVNMDKAYRAGVLYTGQMKVQGPDGGVLKNQKVYLIVQIDGQVSQTEKSFVTDSQGMVAFILDTSAWNNSVNLEGKLVLKDPVYQEEKISVYYENAYYTVQPLYSSAKSFLHIRPISGTLACGQKQDIKVNYTLDRRDLGDTRQLSIYYSVMGKGGMVARGQKTLSTAGSLTSSFIISLTITPGMAPLIRLVVYTIVPSGGVTADQAEFQVSMCFRNQVALEFSEEEGLPGSRIGLQLSAAPRSLCAIKAVDQSVLLLKPERELSNQTVYDLFGFSYSGGYPYQVEEWDYNSCWNPWPRPGPFPMPVPLDASRQKRSIWFPQYTMDVLSVFREAGVKCLTNYDIKAPVVCRFPWLYGLKEGINRPLVALEEAAVPAPVPDTGTSAAGKKQVRKDFPETWLWELDSVGNSGTKELKVTMPDTITKWKASMFCTSSVGFGISQTVNLTAFKPFFVDVTMPYSLVRGESFPLKATVFSYLKRCVKMKLTLKDSPDFQLVQCQGCQYISCLCAGEAKTFSWNITATKLGLLNFTVSAEALDAPQERCGTERVFLPKKGSVDILIKSLRVKPEGILQEKTRSSMLCPKGSAVSESINLQLPSNTVAGSARAEISVQGDIMGPALQNVAQLIQMPYGCGEQNMVIFAPCLYIAFYLEKTGQLTDEIRTRAYEYLEKGYQQELNYKHEDGSYSAFGSSDAEGNTWLTVFVIKCLFQAKYFIYIDELLITQALTWLESHQQPNGSFANAGKLFHTAMKGGVDDETSLTAYITSGLLEMRKTVSDPMVANGLRFLNSALPNVTSTYTQALLFYTYTLANDTMRRTQVFQKLNLKAIQTGGEKHWSYTTQPSNTDPYWATPYAADIETTAYVLLAFLANSAVFPADLNDVLPIAKWLSKEQNAYGGFASTQDTVVALQSLSKFAEIIFNASGDATVSITSSNSFQLSFHVTQQNRLVLQQGALTEIPGSYQVSVSGEGCVFVQTALRYNIPPVKSQATFSLSVVAQRKCGQGDTGSVNLVVTVRYNGNRNKSNMAILEIKVLSGYSALINTEEMLKQPSVKRVDATKELIHIYLEEVTKTSQQYTLTLSRDYDVRNLKPATARLYDYYKPDEFAEVEYIARC</sequence>
<gene>
    <name evidence="13" type="primary">LOC117350458</name>
</gene>
<dbReference type="Gene3D" id="2.60.40.1930">
    <property type="match status" value="2"/>
</dbReference>
<dbReference type="Gene3D" id="1.50.10.20">
    <property type="match status" value="1"/>
</dbReference>
<dbReference type="Pfam" id="PF07703">
    <property type="entry name" value="A2M_BRD"/>
    <property type="match status" value="1"/>
</dbReference>
<dbReference type="InterPro" id="IPR019742">
    <property type="entry name" value="MacrogloblnA2_CS"/>
</dbReference>
<dbReference type="PROSITE" id="PS00477">
    <property type="entry name" value="ALPHA_2_MACROGLOBULIN"/>
    <property type="match status" value="1"/>
</dbReference>
<evidence type="ECO:0000256" key="5">
    <source>
        <dbReference type="ARBA" id="ARBA00022729"/>
    </source>
</evidence>
<keyword evidence="6" id="KW-0722">Serine protease inhibitor</keyword>
<dbReference type="Gene3D" id="2.60.120.1540">
    <property type="match status" value="1"/>
</dbReference>
<evidence type="ECO:0000256" key="3">
    <source>
        <dbReference type="ARBA" id="ARBA00022525"/>
    </source>
</evidence>
<comment type="similarity">
    <text evidence="2">Belongs to the protease inhibitor I39 (alpha-2-macroglobulin) family.</text>
</comment>
<keyword evidence="7" id="KW-1015">Disulfide bond</keyword>
<dbReference type="InterPro" id="IPR011626">
    <property type="entry name" value="Alpha-macroglobulin_TED"/>
</dbReference>
<dbReference type="InterPro" id="IPR009048">
    <property type="entry name" value="A-macroglobulin_rcpt-bd"/>
</dbReference>
<evidence type="ECO:0000256" key="4">
    <source>
        <dbReference type="ARBA" id="ARBA00022690"/>
    </source>
</evidence>
<dbReference type="InterPro" id="IPR002890">
    <property type="entry name" value="MG2"/>
</dbReference>
<dbReference type="CDD" id="cd02897">
    <property type="entry name" value="A2M_2"/>
    <property type="match status" value="1"/>
</dbReference>
<keyword evidence="8" id="KW-0325">Glycoprotein</keyword>
<dbReference type="InterPro" id="IPR047565">
    <property type="entry name" value="Alpha-macroglob_thiol-ester_cl"/>
</dbReference>
<accession>A0A6P8NW57</accession>
<comment type="subcellular location">
    <subcellularLocation>
        <location evidence="1">Secreted</location>
    </subcellularLocation>
</comment>
<evidence type="ECO:0000259" key="10">
    <source>
        <dbReference type="SMART" id="SM01360"/>
    </source>
</evidence>
<dbReference type="Proteomes" id="UP000515159">
    <property type="component" value="Chromosome 16"/>
</dbReference>
<dbReference type="SMART" id="SM01361">
    <property type="entry name" value="A2M_recep"/>
    <property type="match status" value="1"/>
</dbReference>